<dbReference type="EMBL" id="JAGGJQ010000003">
    <property type="protein sequence ID" value="MBP1839411.1"/>
    <property type="molecule type" value="Genomic_DNA"/>
</dbReference>
<dbReference type="EMBL" id="JAUSUU010000003">
    <property type="protein sequence ID" value="MDQ0334715.1"/>
    <property type="molecule type" value="Genomic_DNA"/>
</dbReference>
<name>A0A9X0YJ25_9FLAO</name>
<dbReference type="Proteomes" id="UP001231587">
    <property type="component" value="Unassembled WGS sequence"/>
</dbReference>
<dbReference type="Pfam" id="PF21957">
    <property type="entry name" value="Zn_ribbon_16"/>
    <property type="match status" value="1"/>
</dbReference>
<sequence length="303" mass="35249">MKMFRYQLEPYKGMKTRFCCPKCGKKNVFTKYVDTESNAYLNELVGCCNRMLKCGYHYKPREYFQDNNISSAISFKSKGIGDKKSKLKTSFIAIDIMQKSMSGKNYFIDYLASLWDMETANFLKEKYNIGTSKYWSGATVFWQLDKERRVRSGKIMLYNPKSGKREKKPFNHINWVHSVLKLKDFNLDQCYFGEHLLVEDKNKPVAIVESEKTAVISSIYLPEFIWLACGSVNNLNASKTKCLKGRSVILFPDLKCYDIWNDKIPTFTNLATFRTSTLLRDYATEKEKDMGLDLADYLIKIKP</sequence>
<dbReference type="Proteomes" id="UP001138672">
    <property type="component" value="Unassembled WGS sequence"/>
</dbReference>
<evidence type="ECO:0000313" key="3">
    <source>
        <dbReference type="EMBL" id="MBP1839411.1"/>
    </source>
</evidence>
<reference evidence="3" key="1">
    <citation type="submission" date="2021-03" db="EMBL/GenBank/DDBJ databases">
        <title>Genomic Encyclopedia of Type Strains, Phase IV (KMG-IV): sequencing the most valuable type-strain genomes for metagenomic binning, comparative biology and taxonomic classification.</title>
        <authorList>
            <person name="Goeker M."/>
        </authorList>
    </citation>
    <scope>NUCLEOTIDE SEQUENCE</scope>
    <source>
        <strain evidence="3">DSM 15523</strain>
        <strain evidence="4 6">DSM 16476</strain>
    </source>
</reference>
<gene>
    <name evidence="3" type="ORF">J2Z56_001322</name>
    <name evidence="4" type="ORF">J2Z57_001148</name>
</gene>
<dbReference type="InterPro" id="IPR045951">
    <property type="entry name" value="DUF6371"/>
</dbReference>
<dbReference type="NCBIfam" id="NF040506">
    <property type="entry name" value="PG0870_Nterm"/>
    <property type="match status" value="1"/>
</dbReference>
<evidence type="ECO:0000313" key="6">
    <source>
        <dbReference type="Proteomes" id="UP001231587"/>
    </source>
</evidence>
<evidence type="ECO:0000259" key="1">
    <source>
        <dbReference type="Pfam" id="PF19898"/>
    </source>
</evidence>
<evidence type="ECO:0000259" key="2">
    <source>
        <dbReference type="Pfam" id="PF21957"/>
    </source>
</evidence>
<accession>A0A9X0YJ25</accession>
<dbReference type="AlphaFoldDB" id="A0A9X0YJ25"/>
<evidence type="ECO:0000313" key="4">
    <source>
        <dbReference type="EMBL" id="MDQ0334715.1"/>
    </source>
</evidence>
<feature type="domain" description="Zinc beta-ribbon finger putative" evidence="2">
    <location>
        <begin position="4"/>
        <end position="68"/>
    </location>
</feature>
<evidence type="ECO:0000313" key="5">
    <source>
        <dbReference type="Proteomes" id="UP001138672"/>
    </source>
</evidence>
<keyword evidence="6" id="KW-1185">Reference proteome</keyword>
<organism evidence="3 5">
    <name type="scientific">Formosa algae</name>
    <dbReference type="NCBI Taxonomy" id="225843"/>
    <lineage>
        <taxon>Bacteria</taxon>
        <taxon>Pseudomonadati</taxon>
        <taxon>Bacteroidota</taxon>
        <taxon>Flavobacteriia</taxon>
        <taxon>Flavobacteriales</taxon>
        <taxon>Flavobacteriaceae</taxon>
        <taxon>Formosa</taxon>
    </lineage>
</organism>
<protein>
    <submittedName>
        <fullName evidence="3">Rubredoxin</fullName>
    </submittedName>
</protein>
<feature type="domain" description="DUF6371" evidence="1">
    <location>
        <begin position="105"/>
        <end position="254"/>
    </location>
</feature>
<dbReference type="InterPro" id="IPR047731">
    <property type="entry name" value="Zinc_ribbon_put"/>
</dbReference>
<dbReference type="Pfam" id="PF19898">
    <property type="entry name" value="DUF6371"/>
    <property type="match status" value="1"/>
</dbReference>
<comment type="caution">
    <text evidence="3">The sequence shown here is derived from an EMBL/GenBank/DDBJ whole genome shotgun (WGS) entry which is preliminary data.</text>
</comment>
<dbReference type="OrthoDB" id="1068350at2"/>
<proteinExistence type="predicted"/>
<dbReference type="RefSeq" id="WP_057779675.1">
    <property type="nucleotide sequence ID" value="NZ_JAGGJQ010000003.1"/>
</dbReference>